<keyword evidence="3" id="KW-1185">Reference proteome</keyword>
<organism evidence="2 3">
    <name type="scientific">Anaerorhabdus furcosa</name>
    <dbReference type="NCBI Taxonomy" id="118967"/>
    <lineage>
        <taxon>Bacteria</taxon>
        <taxon>Bacillati</taxon>
        <taxon>Bacillota</taxon>
        <taxon>Erysipelotrichia</taxon>
        <taxon>Erysipelotrichales</taxon>
        <taxon>Erysipelotrichaceae</taxon>
        <taxon>Anaerorhabdus</taxon>
    </lineage>
</organism>
<evidence type="ECO:0000259" key="1">
    <source>
        <dbReference type="PROSITE" id="PS51094"/>
    </source>
</evidence>
<dbReference type="SUPFAM" id="SSF55804">
    <property type="entry name" value="Phoshotransferase/anion transport protein"/>
    <property type="match status" value="1"/>
</dbReference>
<dbReference type="InterPro" id="IPR051541">
    <property type="entry name" value="PTS_SugarTrans_NitroReg"/>
</dbReference>
<dbReference type="CDD" id="cd00211">
    <property type="entry name" value="PTS_IIA_fru"/>
    <property type="match status" value="1"/>
</dbReference>
<evidence type="ECO:0000313" key="3">
    <source>
        <dbReference type="Proteomes" id="UP000243297"/>
    </source>
</evidence>
<name>A0A1T4P262_9FIRM</name>
<dbReference type="Gene3D" id="3.40.930.10">
    <property type="entry name" value="Mannitol-specific EII, Chain A"/>
    <property type="match status" value="1"/>
</dbReference>
<dbReference type="OrthoDB" id="95585at2"/>
<accession>A0A1T4P262</accession>
<gene>
    <name evidence="2" type="ORF">SAMN02745191_1837</name>
</gene>
<evidence type="ECO:0000313" key="2">
    <source>
        <dbReference type="EMBL" id="SJZ85356.1"/>
    </source>
</evidence>
<dbReference type="Pfam" id="PF00359">
    <property type="entry name" value="PTS_EIIA_2"/>
    <property type="match status" value="1"/>
</dbReference>
<dbReference type="EMBL" id="FUWY01000005">
    <property type="protein sequence ID" value="SJZ85356.1"/>
    <property type="molecule type" value="Genomic_DNA"/>
</dbReference>
<dbReference type="PANTHER" id="PTHR47738">
    <property type="entry name" value="PTS SYSTEM FRUCTOSE-LIKE EIIA COMPONENT-RELATED"/>
    <property type="match status" value="1"/>
</dbReference>
<dbReference type="PROSITE" id="PS51094">
    <property type="entry name" value="PTS_EIIA_TYPE_2"/>
    <property type="match status" value="1"/>
</dbReference>
<feature type="domain" description="PTS EIIA type-2" evidence="1">
    <location>
        <begin position="8"/>
        <end position="155"/>
    </location>
</feature>
<dbReference type="RefSeq" id="WP_078712243.1">
    <property type="nucleotide sequence ID" value="NZ_FUWY01000005.1"/>
</dbReference>
<reference evidence="3" key="1">
    <citation type="submission" date="2017-02" db="EMBL/GenBank/DDBJ databases">
        <authorList>
            <person name="Varghese N."/>
            <person name="Submissions S."/>
        </authorList>
    </citation>
    <scope>NUCLEOTIDE SEQUENCE [LARGE SCALE GENOMIC DNA]</scope>
    <source>
        <strain evidence="3">ATCC 25662</strain>
    </source>
</reference>
<protein>
    <submittedName>
        <fullName evidence="2">PTS system, galactitol-specific IIA component</fullName>
    </submittedName>
</protein>
<dbReference type="AlphaFoldDB" id="A0A1T4P262"/>
<proteinExistence type="predicted"/>
<dbReference type="Proteomes" id="UP000243297">
    <property type="component" value="Unassembled WGS sequence"/>
</dbReference>
<dbReference type="STRING" id="118967.SAMN02745191_1837"/>
<sequence length="159" mass="17916">MSNLLNDMYFDESLVVLDLEAKKSEEALTKLASVLQEKGVAKDSFTPAILKREKEYPTGLMCEELAVAIPHTDAEHVNKQAIAIAILKEPVQFVQMGTESDMVDVKVMFMLAIKEPHKQMDFLQALMFAFMSKDKLSTLAKCKTTQEVAECFKGFFEEL</sequence>
<dbReference type="InterPro" id="IPR002178">
    <property type="entry name" value="PTS_EIIA_type-2_dom"/>
</dbReference>
<dbReference type="InterPro" id="IPR016152">
    <property type="entry name" value="PTrfase/Anion_transptr"/>
</dbReference>
<dbReference type="PANTHER" id="PTHR47738:SF3">
    <property type="entry name" value="PHOSPHOTRANSFERASE SYSTEM MANNITOL_FRUCTOSE-SPECIFIC IIA DOMAIN CONTAINING PROTEIN"/>
    <property type="match status" value="1"/>
</dbReference>